<sequence>MDSFNLFLERTRVPQPSLQKLAVISIFEKLRSSSTVLTGPESDPGLHAVAQCLSSNSPAVVDQSVRELCLLVKDDKLEASRGLLELQSALEGSDSRFVNVFVKAIGFIVKLGFQNDNVSFRFQSAEAHPFVKILSSRTEVQAELVRQVLLFIVQNRHLGMEGVCEFLRPFLNFLVIQMSSSATTSSFARNLISSIASLCCSFSNDAIPVFKLLMRCCKYVHCNSTEDVTNVSYLMGTIVDAFVPVLSHLAGNDVLVHEAQLCGAELLEMVFSLCTDIHKYSGGEECIFDMSRRLIAVQAELGLELIPEASSVMLSLFVSLIQSELEHIQISILKLVLDLIKWKNRNEAMVDVHEEILFVFPAINLMSSPSKYVKEAASELLIILGNLSTSFLVTPINQLLMEERFPRVSRLEDIIFRIFRHLWFQDQTSISGSFYLQWVSVGNEAVEGKHNFLKTWTVSVTEYCKRMIEIQKSPLPKSQSQEIFLQEIPPMLAAISSVLIVHPTLGDSAVDLLAVTGNMDPKLGVPLFLVILFYHNIFSGKSEEIDFHEILLKLLRMLPSLVSHPAMIPLVVQTILPMLQKDANPVLYATALRLLCKTWEINDRVFGSLQGLLLPEAFTLFKYERSICISTAVTIRDVCQKNPDRGVDVILSVQASIESTDAIIQAFGIESLSLLCEADVIDFYTAWGVIAKYVLSSSTHPVVAKSICLLLRWGAMDAELYPEYATSVLQILWEVATSKHSCRVSSWVNARVSAFEALTRYEVPHISQFIPDFREKNIEALVSEDDAKVLEAMERFEEKIITHEHITRRRLVKEKRAPANKIEKLLDVFPRVIGLSGTNSKVKELPGAALFHLSFSAKDENKQGGSKALHDLHGRYGNALVEIAASLQLSRNIIVALLSLQSWKPFLQRWLRGCITLMDVKASSSVLDTTSKAADGILKFMRQTAEKSIPRSAENIGIAVGALCLVLPPSAHATKASASKFLLSWLFQHEHEYRQWSAAISLGIISSCLHVTDHKQKFQNINALLEVACTSKSTLVRGACGVALGYSCQDLLTRFQAGDDYQLSKEAYEMHETELLGKIVRTLCLLIDQYAQSSTTTLQTLSEYFPQVTDTTDPDINQSLSNKSSDYLEEDIWGVSGLIIGLGSSVTAIYRLGCIDAVKKIKGLIVSWIPLENPLEPVLSIGACLAVPFVVSFSQKVELIDGAELEYLVSGYRDLINELISTKSSGAFRQSFLMASCVGAGNFLGCILNEGIHSLDAKCVGDLLDMFKKIYSNSQPPLIHLGAMFGVVNALGAGGGTLFLQSPLSFSSNSKQKESYIMGPLFSNSSMELSLTSLIQDIFLVAQHSDDNQLQHYASWAISFLRHYIWSSDLHNEDRAKPNSASQSFPEDSTVMKLSLWLMNLNYSGTATPSHVNTIAAVLQCLTNAPRLPQLDWGPFIRRCMRYEEKVSEISQRECNIGNRKLREECLVFSLVHGSNFDALLTFLDELFDLSRFKMLEMNLQLCMLSHLPHTLKIFSGSRLEKLFDDVANFVQSPFSSDINYNPEQKSLLRTSCWKGVRLCFEEAYVDSEKHITNFENFMELLFSLLPEFSGLTSLENNKTYEREEWFEAVRCLGKARPTWLLHFLQIPETSFSQESHQFSDAKKKMIARARLVEISSIPLIELSKLKPYILNTRSDGIWDVLVEVVMALQHAEGSVKRQWLVAAAEISCVTSYPTTAMQFIGLLCGSLSKYMPLLIVNPHNVLSDLPVTLTSLLLGDSNWAVVADSVVSLMWTSTKRIYDYFTDANDFSSQGSLDESEKDMVVFLLKVMHHTCVAFKHHLTPEQQLMLANMTVPRTCTDLYIHKLHDDVLSDFTFYS</sequence>
<evidence type="ECO:0000313" key="2">
    <source>
        <dbReference type="EMBL" id="KAK1432746.1"/>
    </source>
</evidence>
<feature type="domain" description="DUF3730" evidence="1">
    <location>
        <begin position="83"/>
        <end position="351"/>
    </location>
</feature>
<dbReference type="PANTHER" id="PTHR16212:SF4">
    <property type="entry name" value="FOCADHESIN"/>
    <property type="match status" value="1"/>
</dbReference>
<accession>A0AAD8L4R2</accession>
<evidence type="ECO:0000313" key="3">
    <source>
        <dbReference type="Proteomes" id="UP001229421"/>
    </source>
</evidence>
<dbReference type="SUPFAM" id="SSF48371">
    <property type="entry name" value="ARM repeat"/>
    <property type="match status" value="3"/>
</dbReference>
<protein>
    <recommendedName>
        <fullName evidence="1">DUF3730 domain-containing protein</fullName>
    </recommendedName>
</protein>
<organism evidence="2 3">
    <name type="scientific">Tagetes erecta</name>
    <name type="common">African marigold</name>
    <dbReference type="NCBI Taxonomy" id="13708"/>
    <lineage>
        <taxon>Eukaryota</taxon>
        <taxon>Viridiplantae</taxon>
        <taxon>Streptophyta</taxon>
        <taxon>Embryophyta</taxon>
        <taxon>Tracheophyta</taxon>
        <taxon>Spermatophyta</taxon>
        <taxon>Magnoliopsida</taxon>
        <taxon>eudicotyledons</taxon>
        <taxon>Gunneridae</taxon>
        <taxon>Pentapetalae</taxon>
        <taxon>asterids</taxon>
        <taxon>campanulids</taxon>
        <taxon>Asterales</taxon>
        <taxon>Asteraceae</taxon>
        <taxon>Asteroideae</taxon>
        <taxon>Heliantheae alliance</taxon>
        <taxon>Tageteae</taxon>
        <taxon>Tagetes</taxon>
    </lineage>
</organism>
<dbReference type="GO" id="GO:0060147">
    <property type="term" value="P:regulation of post-transcriptional gene silencing"/>
    <property type="evidence" value="ECO:0007669"/>
    <property type="project" value="InterPro"/>
</dbReference>
<proteinExistence type="predicted"/>
<keyword evidence="3" id="KW-1185">Reference proteome</keyword>
<dbReference type="PANTHER" id="PTHR16212">
    <property type="entry name" value="FOCADHESIN FAMILY MEMBER"/>
    <property type="match status" value="1"/>
</dbReference>
<comment type="caution">
    <text evidence="2">The sequence shown here is derived from an EMBL/GenBank/DDBJ whole genome shotgun (WGS) entry which is preliminary data.</text>
</comment>
<evidence type="ECO:0000259" key="1">
    <source>
        <dbReference type="Pfam" id="PF12530"/>
    </source>
</evidence>
<dbReference type="InterPro" id="IPR045163">
    <property type="entry name" value="Focadhesin/RST1"/>
</dbReference>
<dbReference type="InterPro" id="IPR016024">
    <property type="entry name" value="ARM-type_fold"/>
</dbReference>
<dbReference type="Proteomes" id="UP001229421">
    <property type="component" value="Unassembled WGS sequence"/>
</dbReference>
<gene>
    <name evidence="2" type="ORF">QVD17_09644</name>
</gene>
<dbReference type="EMBL" id="JAUHHV010000002">
    <property type="protein sequence ID" value="KAK1432746.1"/>
    <property type="molecule type" value="Genomic_DNA"/>
</dbReference>
<dbReference type="InterPro" id="IPR022542">
    <property type="entry name" value="FOCAD/RST1_DUF3730"/>
</dbReference>
<feature type="domain" description="DUF3730" evidence="1">
    <location>
        <begin position="547"/>
        <end position="758"/>
    </location>
</feature>
<reference evidence="2" key="1">
    <citation type="journal article" date="2023" name="bioRxiv">
        <title>Improved chromosome-level genome assembly for marigold (Tagetes erecta).</title>
        <authorList>
            <person name="Jiang F."/>
            <person name="Yuan L."/>
            <person name="Wang S."/>
            <person name="Wang H."/>
            <person name="Xu D."/>
            <person name="Wang A."/>
            <person name="Fan W."/>
        </authorList>
    </citation>
    <scope>NUCLEOTIDE SEQUENCE</scope>
    <source>
        <strain evidence="2">WSJ</strain>
        <tissue evidence="2">Leaf</tissue>
    </source>
</reference>
<name>A0AAD8L4R2_TARER</name>
<dbReference type="Pfam" id="PF12530">
    <property type="entry name" value="DUF3730"/>
    <property type="match status" value="2"/>
</dbReference>